<keyword evidence="4" id="KW-1185">Reference proteome</keyword>
<feature type="region of interest" description="Disordered" evidence="1">
    <location>
        <begin position="112"/>
        <end position="136"/>
    </location>
</feature>
<dbReference type="STRING" id="446468.Ndas_1157"/>
<name>D7B1X7_NOCDD</name>
<evidence type="ECO:0000256" key="1">
    <source>
        <dbReference type="SAM" id="MobiDB-lite"/>
    </source>
</evidence>
<dbReference type="AlphaFoldDB" id="D7B1X7"/>
<accession>D7B1X7</accession>
<evidence type="ECO:0000313" key="4">
    <source>
        <dbReference type="Proteomes" id="UP000002219"/>
    </source>
</evidence>
<feature type="transmembrane region" description="Helical" evidence="2">
    <location>
        <begin position="66"/>
        <end position="86"/>
    </location>
</feature>
<dbReference type="RefSeq" id="WP_013152205.1">
    <property type="nucleotide sequence ID" value="NC_014210.1"/>
</dbReference>
<reference evidence="3 4" key="1">
    <citation type="journal article" date="2010" name="Stand. Genomic Sci.">
        <title>Complete genome sequence of Nocardiopsis dassonvillei type strain (IMRU 509).</title>
        <authorList>
            <person name="Sun H."/>
            <person name="Lapidus A."/>
            <person name="Nolan M."/>
            <person name="Lucas S."/>
            <person name="Del Rio T.G."/>
            <person name="Tice H."/>
            <person name="Cheng J.F."/>
            <person name="Tapia R."/>
            <person name="Han C."/>
            <person name="Goodwin L."/>
            <person name="Pitluck S."/>
            <person name="Pagani I."/>
            <person name="Ivanova N."/>
            <person name="Mavromatis K."/>
            <person name="Mikhailova N."/>
            <person name="Pati A."/>
            <person name="Chen A."/>
            <person name="Palaniappan K."/>
            <person name="Land M."/>
            <person name="Hauser L."/>
            <person name="Chang Y.J."/>
            <person name="Jeffries C.D."/>
            <person name="Djao O.D."/>
            <person name="Rohde M."/>
            <person name="Sikorski J."/>
            <person name="Goker M."/>
            <person name="Woyke T."/>
            <person name="Bristow J."/>
            <person name="Eisen J.A."/>
            <person name="Markowitz V."/>
            <person name="Hugenholtz P."/>
            <person name="Kyrpides N.C."/>
            <person name="Klenk H.P."/>
        </authorList>
    </citation>
    <scope>NUCLEOTIDE SEQUENCE [LARGE SCALE GENOMIC DNA]</scope>
    <source>
        <strain evidence="4">ATCC 23218 / DSM 43111 / CIP 107115 / JCM 7437 / KCTC 9190 / NBRC 14626 / NCTC 10488 / NRRL B-5397 / IMRU 509</strain>
    </source>
</reference>
<feature type="transmembrane region" description="Helical" evidence="2">
    <location>
        <begin position="92"/>
        <end position="112"/>
    </location>
</feature>
<protein>
    <submittedName>
        <fullName evidence="3">Uncharacterized protein</fullName>
    </submittedName>
</protein>
<evidence type="ECO:0000313" key="3">
    <source>
        <dbReference type="EMBL" id="ADH66598.1"/>
    </source>
</evidence>
<dbReference type="KEGG" id="nda:Ndas_1157"/>
<evidence type="ECO:0000256" key="2">
    <source>
        <dbReference type="SAM" id="Phobius"/>
    </source>
</evidence>
<keyword evidence="2" id="KW-0812">Transmembrane</keyword>
<sequence length="136" mass="14493">MVHFAVLTALLMGWATVFPHLHYGTMMLTLAAGFLYAPLRLLGLVVPLCAAGAYMADTRGGSRVGWSLLLAVAPLLLGAVVLPFLVPLEWAVYIMYFATGTLLSVTAVHSALPNRSGRDPKEPSEDEDARDAAGKP</sequence>
<keyword evidence="2" id="KW-1133">Transmembrane helix</keyword>
<proteinExistence type="predicted"/>
<organism evidence="3 4">
    <name type="scientific">Nocardiopsis dassonvillei (strain ATCC 23218 / DSM 43111 / CIP 107115 / JCM 7437 / KCTC 9190 / NBRC 14626 / NCTC 10488 / NRRL B-5397 / IMRU 509)</name>
    <name type="common">Actinomadura dassonvillei</name>
    <dbReference type="NCBI Taxonomy" id="446468"/>
    <lineage>
        <taxon>Bacteria</taxon>
        <taxon>Bacillati</taxon>
        <taxon>Actinomycetota</taxon>
        <taxon>Actinomycetes</taxon>
        <taxon>Streptosporangiales</taxon>
        <taxon>Nocardiopsidaceae</taxon>
        <taxon>Nocardiopsis</taxon>
    </lineage>
</organism>
<dbReference type="GeneID" id="91489240"/>
<dbReference type="EMBL" id="CP002040">
    <property type="protein sequence ID" value="ADH66598.1"/>
    <property type="molecule type" value="Genomic_DNA"/>
</dbReference>
<dbReference type="HOGENOM" id="CLU_1873273_0_0_11"/>
<gene>
    <name evidence="3" type="ordered locus">Ndas_1157</name>
</gene>
<keyword evidence="2" id="KW-0472">Membrane</keyword>
<feature type="transmembrane region" description="Helical" evidence="2">
    <location>
        <begin position="31"/>
        <end position="54"/>
    </location>
</feature>
<dbReference type="Proteomes" id="UP000002219">
    <property type="component" value="Chromosome 1"/>
</dbReference>